<proteinExistence type="predicted"/>
<dbReference type="Pfam" id="PF13188">
    <property type="entry name" value="PAS_8"/>
    <property type="match status" value="1"/>
</dbReference>
<keyword evidence="2" id="KW-0418">Kinase</keyword>
<dbReference type="PROSITE" id="PS50109">
    <property type="entry name" value="HIS_KIN"/>
    <property type="match status" value="1"/>
</dbReference>
<dbReference type="InterPro" id="IPR036890">
    <property type="entry name" value="HATPase_C_sf"/>
</dbReference>
<keyword evidence="3" id="KW-1185">Reference proteome</keyword>
<dbReference type="RefSeq" id="WP_182666187.1">
    <property type="nucleotide sequence ID" value="NZ_JACIVI010000009.1"/>
</dbReference>
<dbReference type="Gene3D" id="3.30.565.10">
    <property type="entry name" value="Histidine kinase-like ATPase, C-terminal domain"/>
    <property type="match status" value="1"/>
</dbReference>
<evidence type="ECO:0000259" key="1">
    <source>
        <dbReference type="PROSITE" id="PS50109"/>
    </source>
</evidence>
<dbReference type="Proteomes" id="UP000586093">
    <property type="component" value="Unassembled WGS sequence"/>
</dbReference>
<comment type="caution">
    <text evidence="2">The sequence shown here is derived from an EMBL/GenBank/DDBJ whole genome shotgun (WGS) entry which is preliminary data.</text>
</comment>
<feature type="domain" description="Histidine kinase" evidence="1">
    <location>
        <begin position="112"/>
        <end position="326"/>
    </location>
</feature>
<reference evidence="2 3" key="1">
    <citation type="submission" date="2020-08" db="EMBL/GenBank/DDBJ databases">
        <title>Aquariorum lacteus gen. nov., sp. nov., a new member of the family Comamonadaceae, isolated from freshwater aquarium.</title>
        <authorList>
            <person name="Chun S.-J."/>
        </authorList>
    </citation>
    <scope>NUCLEOTIDE SEQUENCE [LARGE SCALE GENOMIC DNA]</scope>
    <source>
        <strain evidence="2 3">SJAQ100</strain>
    </source>
</reference>
<dbReference type="SUPFAM" id="SSF55874">
    <property type="entry name" value="ATPase domain of HSP90 chaperone/DNA topoisomerase II/histidine kinase"/>
    <property type="match status" value="1"/>
</dbReference>
<dbReference type="InterPro" id="IPR005467">
    <property type="entry name" value="His_kinase_dom"/>
</dbReference>
<dbReference type="AlphaFoldDB" id="A0A839HKI3"/>
<organism evidence="2 3">
    <name type="scientific">Aquariibacter albus</name>
    <dbReference type="NCBI Taxonomy" id="2759899"/>
    <lineage>
        <taxon>Bacteria</taxon>
        <taxon>Pseudomonadati</taxon>
        <taxon>Pseudomonadota</taxon>
        <taxon>Betaproteobacteria</taxon>
        <taxon>Burkholderiales</taxon>
        <taxon>Sphaerotilaceae</taxon>
        <taxon>Aquariibacter</taxon>
    </lineage>
</organism>
<keyword evidence="2" id="KW-0808">Transferase</keyword>
<dbReference type="GO" id="GO:0016301">
    <property type="term" value="F:kinase activity"/>
    <property type="evidence" value="ECO:0007669"/>
    <property type="project" value="UniProtKB-KW"/>
</dbReference>
<evidence type="ECO:0000313" key="2">
    <source>
        <dbReference type="EMBL" id="MBB1163347.1"/>
    </source>
</evidence>
<dbReference type="InterPro" id="IPR000014">
    <property type="entry name" value="PAS"/>
</dbReference>
<gene>
    <name evidence="2" type="ORF">H4F90_15345</name>
</gene>
<evidence type="ECO:0000313" key="3">
    <source>
        <dbReference type="Proteomes" id="UP000586093"/>
    </source>
</evidence>
<protein>
    <submittedName>
        <fullName evidence="2">Sensor histidine kinase</fullName>
    </submittedName>
</protein>
<accession>A0A839HKI3</accession>
<sequence>MQRSLHTLFETLSDGFLWIGRDLRIRYANQKAELRLGLRTGTALPDGPLLKAVLRTLGGQTSPNVPWPNRSEPEAPFDCRVMGGLSKDDCMVFIGGRAAQGQDTGFDNFLMAVRDDLQQPLAQFADTVRRIPRTQRSPLSEELVATAETLAETLARLLDLGSLWERESLVSTDRVELWPLLEEAWRELQPLAERRHVRVRFSGFGDPQRLAPVYGSAFWLRRVLLECLLATVRRAPADSFVDVEHTQMGPRMVIMLRDCGAMAGERPDRVELARPEAPASAPTRAPAREILGIRLCQRIVALHGGHLREEHDAGVHNLLIDLPTGAPARDTETALNAAQLERYVQDLTALLRERKEHPAER</sequence>
<dbReference type="EMBL" id="JACIVI010000009">
    <property type="protein sequence ID" value="MBB1163347.1"/>
    <property type="molecule type" value="Genomic_DNA"/>
</dbReference>
<name>A0A839HKI3_9BURK</name>